<gene>
    <name evidence="3" type="ORF">C5E45_22380</name>
</gene>
<dbReference type="SUPFAM" id="SSF54637">
    <property type="entry name" value="Thioesterase/thiol ester dehydrase-isomerase"/>
    <property type="match status" value="1"/>
</dbReference>
<dbReference type="InterPro" id="IPR049450">
    <property type="entry name" value="ACOT8-like_C"/>
</dbReference>
<protein>
    <submittedName>
        <fullName evidence="3">Thioesterase</fullName>
    </submittedName>
</protein>
<dbReference type="RefSeq" id="WP_104376797.1">
    <property type="nucleotide sequence ID" value="NZ_PSZC01000016.1"/>
</dbReference>
<comment type="caution">
    <text evidence="3">The sequence shown here is derived from an EMBL/GenBank/DDBJ whole genome shotgun (WGS) entry which is preliminary data.</text>
</comment>
<dbReference type="InterPro" id="IPR029069">
    <property type="entry name" value="HotDog_dom_sf"/>
</dbReference>
<feature type="domain" description="Acyl-CoA thioesterase-like C-terminal" evidence="2">
    <location>
        <begin position="125"/>
        <end position="243"/>
    </location>
</feature>
<organism evidence="3 4">
    <name type="scientific">Nocardia nova</name>
    <dbReference type="NCBI Taxonomy" id="37330"/>
    <lineage>
        <taxon>Bacteria</taxon>
        <taxon>Bacillati</taxon>
        <taxon>Actinomycetota</taxon>
        <taxon>Actinomycetes</taxon>
        <taxon>Mycobacteriales</taxon>
        <taxon>Nocardiaceae</taxon>
        <taxon>Nocardia</taxon>
    </lineage>
</organism>
<evidence type="ECO:0000259" key="2">
    <source>
        <dbReference type="Pfam" id="PF20789"/>
    </source>
</evidence>
<dbReference type="Pfam" id="PF20789">
    <property type="entry name" value="4HBT_3C"/>
    <property type="match status" value="1"/>
</dbReference>
<reference evidence="3 4" key="1">
    <citation type="submission" date="2018-02" db="EMBL/GenBank/DDBJ databases">
        <title>8 Nocardia nova and 1 Nocardia cyriacigeorgica strain used for evolution to TMP-SMX.</title>
        <authorList>
            <person name="Mehta H."/>
            <person name="Weng J."/>
            <person name="Shamoo Y."/>
        </authorList>
    </citation>
    <scope>NUCLEOTIDE SEQUENCE [LARGE SCALE GENOMIC DNA]</scope>
    <source>
        <strain evidence="3 4">MDA3139</strain>
    </source>
</reference>
<dbReference type="InterPro" id="IPR049449">
    <property type="entry name" value="TesB_ACOT8-like_N"/>
</dbReference>
<dbReference type="Pfam" id="PF13622">
    <property type="entry name" value="4HBT_3"/>
    <property type="match status" value="1"/>
</dbReference>
<feature type="domain" description="Acyl-CoA thioesterase-like N-terminal HotDog" evidence="1">
    <location>
        <begin position="25"/>
        <end position="103"/>
    </location>
</feature>
<dbReference type="OrthoDB" id="4968093at2"/>
<dbReference type="Proteomes" id="UP000239874">
    <property type="component" value="Unassembled WGS sequence"/>
</dbReference>
<dbReference type="Gene3D" id="2.40.160.210">
    <property type="entry name" value="Acyl-CoA thioesterase, double hotdog domain"/>
    <property type="match status" value="1"/>
</dbReference>
<sequence length="272" mass="29035">MTDMPAMFTVDDAGRYLPRKWAYGRWGADMLSGPAVCAAAARTLEREHGLPGFVPARFTIDLFKAAKGQPLEVHTEVIRAGRRIHIASATLRQGEVEVAQARLVQLRATDAPPGEEWHSEDPFDPPTDAGVGWWYRSHNDWSTSMGDHQNSGRKSLWAVPLGAVEGEERSAFVEAVVAAESTSLVTNWGSQGIGYINADLTVALDRLPVGDRIGLRAETHLSGNGVSVGTATLFDSCGPIGTGMVTAVGNAAAQIDFSGIDFSGNGIDFAEN</sequence>
<evidence type="ECO:0000313" key="3">
    <source>
        <dbReference type="EMBL" id="PPJ36143.1"/>
    </source>
</evidence>
<evidence type="ECO:0000313" key="4">
    <source>
        <dbReference type="Proteomes" id="UP000239874"/>
    </source>
</evidence>
<proteinExistence type="predicted"/>
<dbReference type="EMBL" id="PSZC01000016">
    <property type="protein sequence ID" value="PPJ36143.1"/>
    <property type="molecule type" value="Genomic_DNA"/>
</dbReference>
<accession>A0A2S6ALS8</accession>
<evidence type="ECO:0000259" key="1">
    <source>
        <dbReference type="Pfam" id="PF13622"/>
    </source>
</evidence>
<dbReference type="AlphaFoldDB" id="A0A2S6ALS8"/>
<name>A0A2S6ALS8_9NOCA</name>
<dbReference type="InterPro" id="IPR042171">
    <property type="entry name" value="Acyl-CoA_hotdog"/>
</dbReference>